<evidence type="ECO:0000256" key="8">
    <source>
        <dbReference type="ARBA" id="ARBA00022729"/>
    </source>
</evidence>
<dbReference type="PROSITE" id="PS50948">
    <property type="entry name" value="PAN"/>
    <property type="match status" value="1"/>
</dbReference>
<feature type="region of interest" description="Disordered" evidence="21">
    <location>
        <begin position="955"/>
        <end position="1042"/>
    </location>
</feature>
<evidence type="ECO:0000313" key="28">
    <source>
        <dbReference type="Proteomes" id="UP000734854"/>
    </source>
</evidence>
<comment type="subcellular location">
    <subcellularLocation>
        <location evidence="1">Cell membrane</location>
        <topology evidence="1">Single-pass type I membrane protein</topology>
    </subcellularLocation>
</comment>
<feature type="domain" description="Protein kinase" evidence="24">
    <location>
        <begin position="485"/>
        <end position="757"/>
    </location>
</feature>
<evidence type="ECO:0000256" key="18">
    <source>
        <dbReference type="ARBA" id="ARBA00047899"/>
    </source>
</evidence>
<dbReference type="GO" id="GO:0051707">
    <property type="term" value="P:response to other organism"/>
    <property type="evidence" value="ECO:0007669"/>
    <property type="project" value="UniProtKB-ARBA"/>
</dbReference>
<evidence type="ECO:0000256" key="3">
    <source>
        <dbReference type="ARBA" id="ARBA00022475"/>
    </source>
</evidence>
<proteinExistence type="predicted"/>
<evidence type="ECO:0000256" key="20">
    <source>
        <dbReference type="PROSITE-ProRule" id="PRU10141"/>
    </source>
</evidence>
<keyword evidence="7 22" id="KW-0812">Transmembrane</keyword>
<dbReference type="InterPro" id="IPR001480">
    <property type="entry name" value="Bulb-type_lectin_dom"/>
</dbReference>
<sequence>MASCSTSSCLIFSFSLFLLILFSSATTDTISANRSLSGNQNITSKDGNFRLGFFVPPGSPSLSYYVGIWYNKIPLLTPVWVANRASPVPDPAMSELRISGDGNLVLLVNHSNTGVIWSTDVSTSNSTVVAVILDTGNLQLRDESNASLVFWQSFDHPTDTWLPGGKLGFNKLTRRAQGLTSWKSKVDPSPGIFTLEIDPTGETSENFIFWNSSKMYWRSGIWDGHIFNLVLEMTVHYIYDIKFVNDTEEMYFNYTIKTSNITSRFVLDSESGQMQRSTWMENSKSWMPFWSERLNQKQSAQFMGIKSQTDWDLGDRSQGYERMTGLQCSGLNNNPASSEKDGFFEITNVRLPDSPNTLGTAASREGCELACLSNCTCSAYSYNGSGCFVWHGGLLNLQEQYNEADSGSLYLRLSASELQNSERNKKKVAGWVIIGAIVLAILFSSVPATLIVVKKRESRRMIEKAKAMQSGLVSFSYSELQQATRKFSKKLGGGGFGSVFKGSLPGSIDIAVKKLEGLYQGEKQFRAEVSTLGAIQHVNLIRLIGFCSQGTKKLLVYEFMPSGSLADQLFRSNSNVLDWKTRYQIAIGTARGLAYLHEQCRDNIIHCDIKPENILLDDALVPKVADFGLAKLVSRNFSRVLTTIRGSRGYIAPEWILGMSITTKVDVYSYGMMLFEIISGKRNLMHTGESSFEFFPLVATNKLIIGDIKSLLDQRLEGKANSEEYEKACKIACWCIQDDENSRPTMTQIVQALEGNLDVSIPPVPRGKTDLGLKIVAKFERPFRIKRVPHTLSGLICSILVLASRLKFCQIATNDFAVVEDGMRCSSITVMTSLQMSESSDSTFNLYSFIIFACCSFPLAFSFCAIELNTFHAARHGPIRFLYPIDSRFCSSTVSSTLNFTAFFITSNISAQENSTPPLYCWNPSDQEGESGDRQQGQSTANNLLESITWHLLRDQDSEERTKPGGRARFTGGSGNQGTGRGKLAAGDQSTGARPHGRSGSGQRGRGKETGIGRRSVREKKRVAAALALAHRDQKRLTPRAR</sequence>
<dbReference type="Gene3D" id="3.30.200.20">
    <property type="entry name" value="Phosphorylase Kinase, domain 1"/>
    <property type="match status" value="1"/>
</dbReference>
<keyword evidence="4" id="KW-0723">Serine/threonine-protein kinase</keyword>
<dbReference type="Proteomes" id="UP000734854">
    <property type="component" value="Unassembled WGS sequence"/>
</dbReference>
<feature type="transmembrane region" description="Helical" evidence="22">
    <location>
        <begin position="428"/>
        <end position="453"/>
    </location>
</feature>
<dbReference type="InterPro" id="IPR008271">
    <property type="entry name" value="Ser/Thr_kinase_AS"/>
</dbReference>
<keyword evidence="3" id="KW-1003">Cell membrane</keyword>
<dbReference type="GO" id="GO:0005524">
    <property type="term" value="F:ATP binding"/>
    <property type="evidence" value="ECO:0007669"/>
    <property type="project" value="UniProtKB-UniRule"/>
</dbReference>
<evidence type="ECO:0000256" key="16">
    <source>
        <dbReference type="ARBA" id="ARBA00023170"/>
    </source>
</evidence>
<dbReference type="PROSITE" id="PS50927">
    <property type="entry name" value="BULB_LECTIN"/>
    <property type="match status" value="1"/>
</dbReference>
<keyword evidence="8 23" id="KW-0732">Signal</keyword>
<feature type="region of interest" description="Disordered" evidence="21">
    <location>
        <begin position="918"/>
        <end position="939"/>
    </location>
</feature>
<evidence type="ECO:0000256" key="15">
    <source>
        <dbReference type="ARBA" id="ARBA00023157"/>
    </source>
</evidence>
<dbReference type="EC" id="2.7.11.1" evidence="2"/>
<keyword evidence="10 20" id="KW-0547">Nucleotide-binding</keyword>
<dbReference type="Pfam" id="PF01453">
    <property type="entry name" value="B_lectin"/>
    <property type="match status" value="1"/>
</dbReference>
<comment type="catalytic activity">
    <reaction evidence="18">
        <text>L-threonyl-[protein] + ATP = O-phospho-L-threonyl-[protein] + ADP + H(+)</text>
        <dbReference type="Rhea" id="RHEA:46608"/>
        <dbReference type="Rhea" id="RHEA-COMP:11060"/>
        <dbReference type="Rhea" id="RHEA-COMP:11605"/>
        <dbReference type="ChEBI" id="CHEBI:15378"/>
        <dbReference type="ChEBI" id="CHEBI:30013"/>
        <dbReference type="ChEBI" id="CHEBI:30616"/>
        <dbReference type="ChEBI" id="CHEBI:61977"/>
        <dbReference type="ChEBI" id="CHEBI:456216"/>
        <dbReference type="EC" id="2.7.11.1"/>
    </reaction>
</comment>
<evidence type="ECO:0000259" key="26">
    <source>
        <dbReference type="PROSITE" id="PS50948"/>
    </source>
</evidence>
<dbReference type="CDD" id="cd00028">
    <property type="entry name" value="B_lectin"/>
    <property type="match status" value="1"/>
</dbReference>
<dbReference type="InterPro" id="IPR000719">
    <property type="entry name" value="Prot_kinase_dom"/>
</dbReference>
<dbReference type="Gene3D" id="1.10.510.10">
    <property type="entry name" value="Transferase(Phosphotransferase) domain 1"/>
    <property type="match status" value="1"/>
</dbReference>
<dbReference type="AlphaFoldDB" id="A0A8J5H6K7"/>
<feature type="compositionally biased region" description="Gly residues" evidence="21">
    <location>
        <begin position="972"/>
        <end position="981"/>
    </location>
</feature>
<name>A0A8J5H6K7_ZINOF</name>
<dbReference type="Gene3D" id="2.90.10.10">
    <property type="entry name" value="Bulb-type lectin domain"/>
    <property type="match status" value="1"/>
</dbReference>
<evidence type="ECO:0000256" key="19">
    <source>
        <dbReference type="ARBA" id="ARBA00048679"/>
    </source>
</evidence>
<dbReference type="GO" id="GO:0048544">
    <property type="term" value="P:recognition of pollen"/>
    <property type="evidence" value="ECO:0007669"/>
    <property type="project" value="InterPro"/>
</dbReference>
<evidence type="ECO:0000256" key="7">
    <source>
        <dbReference type="ARBA" id="ARBA00022692"/>
    </source>
</evidence>
<evidence type="ECO:0000256" key="9">
    <source>
        <dbReference type="ARBA" id="ARBA00022734"/>
    </source>
</evidence>
<dbReference type="SUPFAM" id="SSF56112">
    <property type="entry name" value="Protein kinase-like (PK-like)"/>
    <property type="match status" value="1"/>
</dbReference>
<dbReference type="FunFam" id="3.30.200.20:FF:000370">
    <property type="entry name" value="Receptor-like protein kinase 4"/>
    <property type="match status" value="1"/>
</dbReference>
<evidence type="ECO:0000256" key="13">
    <source>
        <dbReference type="ARBA" id="ARBA00022989"/>
    </source>
</evidence>
<dbReference type="CDD" id="cd14066">
    <property type="entry name" value="STKc_IRAK"/>
    <property type="match status" value="1"/>
</dbReference>
<protein>
    <recommendedName>
        <fullName evidence="2">non-specific serine/threonine protein kinase</fullName>
        <ecNumber evidence="2">2.7.11.1</ecNumber>
    </recommendedName>
</protein>
<feature type="signal peptide" evidence="23">
    <location>
        <begin position="1"/>
        <end position="25"/>
    </location>
</feature>
<evidence type="ECO:0000313" key="27">
    <source>
        <dbReference type="EMBL" id="KAG6517799.1"/>
    </source>
</evidence>
<dbReference type="InterPro" id="IPR017441">
    <property type="entry name" value="Protein_kinase_ATP_BS"/>
</dbReference>
<dbReference type="InterPro" id="IPR011009">
    <property type="entry name" value="Kinase-like_dom_sf"/>
</dbReference>
<dbReference type="GO" id="GO:0005886">
    <property type="term" value="C:plasma membrane"/>
    <property type="evidence" value="ECO:0007669"/>
    <property type="project" value="UniProtKB-SubCell"/>
</dbReference>
<evidence type="ECO:0000256" key="21">
    <source>
        <dbReference type="SAM" id="MobiDB-lite"/>
    </source>
</evidence>
<keyword evidence="28" id="KW-1185">Reference proteome</keyword>
<evidence type="ECO:0000256" key="4">
    <source>
        <dbReference type="ARBA" id="ARBA00022527"/>
    </source>
</evidence>
<evidence type="ECO:0000259" key="25">
    <source>
        <dbReference type="PROSITE" id="PS50927"/>
    </source>
</evidence>
<dbReference type="SMART" id="SM00108">
    <property type="entry name" value="B_lectin"/>
    <property type="match status" value="1"/>
</dbReference>
<evidence type="ECO:0000256" key="2">
    <source>
        <dbReference type="ARBA" id="ARBA00012513"/>
    </source>
</evidence>
<keyword evidence="6" id="KW-0808">Transferase</keyword>
<keyword evidence="9" id="KW-0430">Lectin</keyword>
<dbReference type="Pfam" id="PF08276">
    <property type="entry name" value="PAN_2"/>
    <property type="match status" value="1"/>
</dbReference>
<evidence type="ECO:0000256" key="22">
    <source>
        <dbReference type="SAM" id="Phobius"/>
    </source>
</evidence>
<keyword evidence="13 22" id="KW-1133">Transmembrane helix</keyword>
<gene>
    <name evidence="27" type="ORF">ZIOFF_021198</name>
</gene>
<dbReference type="PROSITE" id="PS50011">
    <property type="entry name" value="PROTEIN_KINASE_DOM"/>
    <property type="match status" value="1"/>
</dbReference>
<evidence type="ECO:0000256" key="17">
    <source>
        <dbReference type="ARBA" id="ARBA00023180"/>
    </source>
</evidence>
<comment type="caution">
    <text evidence="27">The sequence shown here is derived from an EMBL/GenBank/DDBJ whole genome shotgun (WGS) entry which is preliminary data.</text>
</comment>
<keyword evidence="15" id="KW-1015">Disulfide bond</keyword>
<feature type="binding site" evidence="20">
    <location>
        <position position="514"/>
    </location>
    <ligand>
        <name>ATP</name>
        <dbReference type="ChEBI" id="CHEBI:30616"/>
    </ligand>
</feature>
<dbReference type="SMART" id="SM00220">
    <property type="entry name" value="S_TKc"/>
    <property type="match status" value="1"/>
</dbReference>
<dbReference type="GO" id="GO:0004674">
    <property type="term" value="F:protein serine/threonine kinase activity"/>
    <property type="evidence" value="ECO:0007669"/>
    <property type="project" value="UniProtKB-KW"/>
</dbReference>
<dbReference type="PROSITE" id="PS00107">
    <property type="entry name" value="PROTEIN_KINASE_ATP"/>
    <property type="match status" value="1"/>
</dbReference>
<dbReference type="PROSITE" id="PS00108">
    <property type="entry name" value="PROTEIN_KINASE_ST"/>
    <property type="match status" value="1"/>
</dbReference>
<feature type="domain" description="Apple" evidence="26">
    <location>
        <begin position="328"/>
        <end position="414"/>
    </location>
</feature>
<feature type="transmembrane region" description="Helical" evidence="22">
    <location>
        <begin position="846"/>
        <end position="866"/>
    </location>
</feature>
<keyword evidence="14 22" id="KW-0472">Membrane</keyword>
<dbReference type="Pfam" id="PF00954">
    <property type="entry name" value="S_locus_glycop"/>
    <property type="match status" value="1"/>
</dbReference>
<evidence type="ECO:0000259" key="24">
    <source>
        <dbReference type="PROSITE" id="PS50011"/>
    </source>
</evidence>
<evidence type="ECO:0000256" key="23">
    <source>
        <dbReference type="SAM" id="SignalP"/>
    </source>
</evidence>
<dbReference type="SUPFAM" id="SSF51110">
    <property type="entry name" value="alpha-D-mannose-specific plant lectins"/>
    <property type="match status" value="1"/>
</dbReference>
<keyword evidence="17" id="KW-0325">Glycoprotein</keyword>
<comment type="catalytic activity">
    <reaction evidence="19">
        <text>L-seryl-[protein] + ATP = O-phospho-L-seryl-[protein] + ADP + H(+)</text>
        <dbReference type="Rhea" id="RHEA:17989"/>
        <dbReference type="Rhea" id="RHEA-COMP:9863"/>
        <dbReference type="Rhea" id="RHEA-COMP:11604"/>
        <dbReference type="ChEBI" id="CHEBI:15378"/>
        <dbReference type="ChEBI" id="CHEBI:29999"/>
        <dbReference type="ChEBI" id="CHEBI:30616"/>
        <dbReference type="ChEBI" id="CHEBI:83421"/>
        <dbReference type="ChEBI" id="CHEBI:456216"/>
        <dbReference type="EC" id="2.7.11.1"/>
    </reaction>
</comment>
<evidence type="ECO:0000256" key="1">
    <source>
        <dbReference type="ARBA" id="ARBA00004251"/>
    </source>
</evidence>
<evidence type="ECO:0000256" key="6">
    <source>
        <dbReference type="ARBA" id="ARBA00022679"/>
    </source>
</evidence>
<dbReference type="GO" id="GO:0030246">
    <property type="term" value="F:carbohydrate binding"/>
    <property type="evidence" value="ECO:0007669"/>
    <property type="project" value="UniProtKB-KW"/>
</dbReference>
<dbReference type="InterPro" id="IPR003609">
    <property type="entry name" value="Pan_app"/>
</dbReference>
<reference evidence="27 28" key="1">
    <citation type="submission" date="2020-08" db="EMBL/GenBank/DDBJ databases">
        <title>Plant Genome Project.</title>
        <authorList>
            <person name="Zhang R.-G."/>
        </authorList>
    </citation>
    <scope>NUCLEOTIDE SEQUENCE [LARGE SCALE GENOMIC DNA]</scope>
    <source>
        <tissue evidence="27">Rhizome</tissue>
    </source>
</reference>
<evidence type="ECO:0000256" key="5">
    <source>
        <dbReference type="ARBA" id="ARBA00022553"/>
    </source>
</evidence>
<keyword evidence="12 20" id="KW-0067">ATP-binding</keyword>
<dbReference type="PANTHER" id="PTHR47974">
    <property type="entry name" value="OS07G0415500 PROTEIN"/>
    <property type="match status" value="1"/>
</dbReference>
<evidence type="ECO:0000256" key="11">
    <source>
        <dbReference type="ARBA" id="ARBA00022777"/>
    </source>
</evidence>
<dbReference type="FunFam" id="2.90.10.10:FF:000002">
    <property type="entry name" value="Serine/threonine-protein kinase"/>
    <property type="match status" value="1"/>
</dbReference>
<dbReference type="SMART" id="SM00473">
    <property type="entry name" value="PAN_AP"/>
    <property type="match status" value="1"/>
</dbReference>
<dbReference type="EMBL" id="JACMSC010000006">
    <property type="protein sequence ID" value="KAG6517799.1"/>
    <property type="molecule type" value="Genomic_DNA"/>
</dbReference>
<evidence type="ECO:0000256" key="12">
    <source>
        <dbReference type="ARBA" id="ARBA00022840"/>
    </source>
</evidence>
<keyword evidence="16" id="KW-0675">Receptor</keyword>
<dbReference type="FunFam" id="1.10.510.10:FF:000227">
    <property type="entry name" value="Serine/threonine-protein kinase"/>
    <property type="match status" value="1"/>
</dbReference>
<dbReference type="Pfam" id="PF00069">
    <property type="entry name" value="Pkinase"/>
    <property type="match status" value="1"/>
</dbReference>
<dbReference type="PANTHER" id="PTHR47974:SF19">
    <property type="entry name" value="RECEPTOR-LIKE SERINE_THREONINE-PROTEIN KINASE"/>
    <property type="match status" value="1"/>
</dbReference>
<evidence type="ECO:0000256" key="14">
    <source>
        <dbReference type="ARBA" id="ARBA00023136"/>
    </source>
</evidence>
<accession>A0A8J5H6K7</accession>
<feature type="domain" description="Bulb-type lectin" evidence="25">
    <location>
        <begin position="27"/>
        <end position="153"/>
    </location>
</feature>
<dbReference type="InterPro" id="IPR000858">
    <property type="entry name" value="S_locus_glycoprot_dom"/>
</dbReference>
<evidence type="ECO:0000256" key="10">
    <source>
        <dbReference type="ARBA" id="ARBA00022741"/>
    </source>
</evidence>
<feature type="chain" id="PRO_5035217837" description="non-specific serine/threonine protein kinase" evidence="23">
    <location>
        <begin position="26"/>
        <end position="1042"/>
    </location>
</feature>
<keyword evidence="11" id="KW-0418">Kinase</keyword>
<organism evidence="27 28">
    <name type="scientific">Zingiber officinale</name>
    <name type="common">Ginger</name>
    <name type="synonym">Amomum zingiber</name>
    <dbReference type="NCBI Taxonomy" id="94328"/>
    <lineage>
        <taxon>Eukaryota</taxon>
        <taxon>Viridiplantae</taxon>
        <taxon>Streptophyta</taxon>
        <taxon>Embryophyta</taxon>
        <taxon>Tracheophyta</taxon>
        <taxon>Spermatophyta</taxon>
        <taxon>Magnoliopsida</taxon>
        <taxon>Liliopsida</taxon>
        <taxon>Zingiberales</taxon>
        <taxon>Zingiberaceae</taxon>
        <taxon>Zingiber</taxon>
    </lineage>
</organism>
<keyword evidence="5" id="KW-0597">Phosphoprotein</keyword>
<dbReference type="CDD" id="cd01098">
    <property type="entry name" value="PAN_AP_plant"/>
    <property type="match status" value="1"/>
</dbReference>
<dbReference type="InterPro" id="IPR036426">
    <property type="entry name" value="Bulb-type_lectin_dom_sf"/>
</dbReference>